<dbReference type="Proteomes" id="UP000028782">
    <property type="component" value="Chromosome"/>
</dbReference>
<keyword evidence="6 11" id="KW-0732">Signal</keyword>
<evidence type="ECO:0000256" key="5">
    <source>
        <dbReference type="ARBA" id="ARBA00022692"/>
    </source>
</evidence>
<dbReference type="AlphaFoldDB" id="A0A076PI13"/>
<dbReference type="PANTHER" id="PTHR34501:SF9">
    <property type="entry name" value="MAJOR OUTER MEMBRANE PROTEIN P.IA"/>
    <property type="match status" value="1"/>
</dbReference>
<dbReference type="GO" id="GO:0046930">
    <property type="term" value="C:pore complex"/>
    <property type="evidence" value="ECO:0007669"/>
    <property type="project" value="UniProtKB-KW"/>
</dbReference>
<feature type="chain" id="PRO_5001715759" evidence="11">
    <location>
        <begin position="25"/>
        <end position="331"/>
    </location>
</feature>
<evidence type="ECO:0000256" key="4">
    <source>
        <dbReference type="ARBA" id="ARBA00022452"/>
    </source>
</evidence>
<keyword evidence="10" id="KW-0998">Cell outer membrane</keyword>
<proteinExistence type="predicted"/>
<dbReference type="SUPFAM" id="SSF56935">
    <property type="entry name" value="Porins"/>
    <property type="match status" value="1"/>
</dbReference>
<evidence type="ECO:0000256" key="2">
    <source>
        <dbReference type="ARBA" id="ARBA00011233"/>
    </source>
</evidence>
<dbReference type="CDD" id="cd00342">
    <property type="entry name" value="gram_neg_porins"/>
    <property type="match status" value="1"/>
</dbReference>
<evidence type="ECO:0000313" key="13">
    <source>
        <dbReference type="EMBL" id="AIJ44376.1"/>
    </source>
</evidence>
<dbReference type="InterPro" id="IPR023614">
    <property type="entry name" value="Porin_dom_sf"/>
</dbReference>
<feature type="domain" description="Porin" evidence="12">
    <location>
        <begin position="15"/>
        <end position="313"/>
    </location>
</feature>
<evidence type="ECO:0000256" key="8">
    <source>
        <dbReference type="ARBA" id="ARBA00023114"/>
    </source>
</evidence>
<keyword evidence="4" id="KW-1134">Transmembrane beta strand</keyword>
<dbReference type="InterPro" id="IPR050298">
    <property type="entry name" value="Gram-neg_bact_OMP"/>
</dbReference>
<reference evidence="13 14" key="1">
    <citation type="journal article" date="2014" name="Genome Announc.">
        <title>Complete Genome Sequence of Polychlorinated Biphenyl Degrader Comamonas testosteroni TK102 (NBRC 109938).</title>
        <authorList>
            <person name="Fukuda K."/>
            <person name="Hosoyama A."/>
            <person name="Tsuchikane K."/>
            <person name="Ohji S."/>
            <person name="Yamazoe A."/>
            <person name="Fujita N."/>
            <person name="Shintani M."/>
            <person name="Kimbara K."/>
        </authorList>
    </citation>
    <scope>NUCLEOTIDE SEQUENCE [LARGE SCALE GENOMIC DNA]</scope>
    <source>
        <strain evidence="13">TK102</strain>
    </source>
</reference>
<feature type="signal peptide" evidence="11">
    <location>
        <begin position="1"/>
        <end position="24"/>
    </location>
</feature>
<keyword evidence="8" id="KW-0626">Porin</keyword>
<dbReference type="Gene3D" id="2.40.160.10">
    <property type="entry name" value="Porin"/>
    <property type="match status" value="1"/>
</dbReference>
<dbReference type="PANTHER" id="PTHR34501">
    <property type="entry name" value="PROTEIN YDDL-RELATED"/>
    <property type="match status" value="1"/>
</dbReference>
<sequence length="331" mass="35877">MRLRTGIACSTCLTLLSAALPAAAQSSSVSIGGLIDGGIYRGFDGTAQAGTIQRSNLAIAGWEDLGGGLKATFRLSARFDIDTGRLEDQGSKPFWHDESTVGLQGGFGHLRLGRALSAMWSQDWKFDPWANFNRISSPAWYQWHYLTPTDRYSNNGTAEYGRMANGVFYDSPTVGGFTLHLSASPERTEVPLTLRREGRGYSASLNYDSDSLSGMLAFERNGSGDKDTFVAGKYRFGAAAVMAAWDYSRVAQTALSAKALTLGATYQMGQTTLKAGYGRQRMQEQTNHFYSLGADYALSKRTTLYASLGRKSYEYGADSGTSFGVGMAHAF</sequence>
<evidence type="ECO:0000256" key="3">
    <source>
        <dbReference type="ARBA" id="ARBA00022448"/>
    </source>
</evidence>
<dbReference type="GO" id="GO:0009279">
    <property type="term" value="C:cell outer membrane"/>
    <property type="evidence" value="ECO:0007669"/>
    <property type="project" value="UniProtKB-SubCell"/>
</dbReference>
<dbReference type="RefSeq" id="WP_003059669.1">
    <property type="nucleotide sequence ID" value="NZ_CP006704.1"/>
</dbReference>
<comment type="subcellular location">
    <subcellularLocation>
        <location evidence="1">Cell outer membrane</location>
        <topology evidence="1">Multi-pass membrane protein</topology>
    </subcellularLocation>
</comment>
<evidence type="ECO:0000256" key="6">
    <source>
        <dbReference type="ARBA" id="ARBA00022729"/>
    </source>
</evidence>
<evidence type="ECO:0000256" key="1">
    <source>
        <dbReference type="ARBA" id="ARBA00004571"/>
    </source>
</evidence>
<evidence type="ECO:0000256" key="11">
    <source>
        <dbReference type="SAM" id="SignalP"/>
    </source>
</evidence>
<dbReference type="InterPro" id="IPR033900">
    <property type="entry name" value="Gram_neg_porin_domain"/>
</dbReference>
<accession>A0A076PI13</accession>
<keyword evidence="5" id="KW-0812">Transmembrane</keyword>
<protein>
    <submittedName>
        <fullName evidence="13">Porin</fullName>
    </submittedName>
</protein>
<keyword evidence="9" id="KW-0472">Membrane</keyword>
<organism evidence="13 14">
    <name type="scientific">Comamonas testosteroni TK102</name>
    <dbReference type="NCBI Taxonomy" id="1392005"/>
    <lineage>
        <taxon>Bacteria</taxon>
        <taxon>Pseudomonadati</taxon>
        <taxon>Pseudomonadota</taxon>
        <taxon>Betaproteobacteria</taxon>
        <taxon>Burkholderiales</taxon>
        <taxon>Comamonadaceae</taxon>
        <taxon>Comamonas</taxon>
    </lineage>
</organism>
<evidence type="ECO:0000256" key="10">
    <source>
        <dbReference type="ARBA" id="ARBA00023237"/>
    </source>
</evidence>
<dbReference type="HOGENOM" id="CLU_038238_1_1_4"/>
<evidence type="ECO:0000256" key="7">
    <source>
        <dbReference type="ARBA" id="ARBA00023065"/>
    </source>
</evidence>
<dbReference type="KEGG" id="ctes:O987_00885"/>
<dbReference type="EMBL" id="CP006704">
    <property type="protein sequence ID" value="AIJ44376.1"/>
    <property type="molecule type" value="Genomic_DNA"/>
</dbReference>
<dbReference type="GO" id="GO:0015288">
    <property type="term" value="F:porin activity"/>
    <property type="evidence" value="ECO:0007669"/>
    <property type="project" value="UniProtKB-KW"/>
</dbReference>
<name>A0A076PI13_COMTE</name>
<comment type="subunit">
    <text evidence="2">Homotrimer.</text>
</comment>
<evidence type="ECO:0000313" key="14">
    <source>
        <dbReference type="Proteomes" id="UP000028782"/>
    </source>
</evidence>
<evidence type="ECO:0000259" key="12">
    <source>
        <dbReference type="Pfam" id="PF13609"/>
    </source>
</evidence>
<keyword evidence="7" id="KW-0406">Ion transport</keyword>
<dbReference type="GO" id="GO:0006811">
    <property type="term" value="P:monoatomic ion transport"/>
    <property type="evidence" value="ECO:0007669"/>
    <property type="project" value="UniProtKB-KW"/>
</dbReference>
<evidence type="ECO:0000256" key="9">
    <source>
        <dbReference type="ARBA" id="ARBA00023136"/>
    </source>
</evidence>
<gene>
    <name evidence="13" type="ORF">O987_00885</name>
</gene>
<dbReference type="Pfam" id="PF13609">
    <property type="entry name" value="Porin_4"/>
    <property type="match status" value="1"/>
</dbReference>
<keyword evidence="3" id="KW-0813">Transport</keyword>